<protein>
    <submittedName>
        <fullName evidence="1">CpaD family pilus assembly lipoprotein</fullName>
    </submittedName>
</protein>
<sequence length="230" mass="24866">MTSCLSRRLAPAAALILTSLVAGCANVHSVEVGSVPDDYRTRHPIVVSEADQNLDIPIVRTEGRLSTATRKRIADFANRFRGSGSDALRVELPYGSANAAAAEHVSSQVLEVLRGEGVPSSAVYLTSYHAAGLEGPVPIRLAFSTLVARTERCGRFPEDLGSTHENKNYFNFGCASQQNLAAQVADPRDLLGPRGVDPIDATRRSDVIDRYRSGSMTSSIYRPSDVNYSW</sequence>
<name>A0ACD4NTN5_9HYPH</name>
<gene>
    <name evidence="1" type="ORF">OXU80_07955</name>
</gene>
<keyword evidence="1" id="KW-0449">Lipoprotein</keyword>
<evidence type="ECO:0000313" key="2">
    <source>
        <dbReference type="Proteomes" id="UP001163223"/>
    </source>
</evidence>
<organism evidence="1 2">
    <name type="scientific">Antarcticirhabdus aurantiaca</name>
    <dbReference type="NCBI Taxonomy" id="2606717"/>
    <lineage>
        <taxon>Bacteria</taxon>
        <taxon>Pseudomonadati</taxon>
        <taxon>Pseudomonadota</taxon>
        <taxon>Alphaproteobacteria</taxon>
        <taxon>Hyphomicrobiales</taxon>
        <taxon>Aurantimonadaceae</taxon>
        <taxon>Antarcticirhabdus</taxon>
    </lineage>
</organism>
<proteinExistence type="predicted"/>
<dbReference type="EMBL" id="CP113520">
    <property type="protein sequence ID" value="WAJ30129.1"/>
    <property type="molecule type" value="Genomic_DNA"/>
</dbReference>
<reference evidence="1" key="1">
    <citation type="submission" date="2022-11" db="EMBL/GenBank/DDBJ databases">
        <title>beta-Carotene-producing bacterium, Jeongeuplla avenae sp. nov., alleviates the salt stress of Arabidopsis seedlings.</title>
        <authorList>
            <person name="Jiang L."/>
            <person name="Lee J."/>
        </authorList>
    </citation>
    <scope>NUCLEOTIDE SEQUENCE</scope>
    <source>
        <strain evidence="1">DY_R2A_6</strain>
    </source>
</reference>
<keyword evidence="2" id="KW-1185">Reference proteome</keyword>
<evidence type="ECO:0000313" key="1">
    <source>
        <dbReference type="EMBL" id="WAJ30129.1"/>
    </source>
</evidence>
<accession>A0ACD4NTN5</accession>
<dbReference type="Proteomes" id="UP001163223">
    <property type="component" value="Chromosome"/>
</dbReference>